<evidence type="ECO:0000313" key="1">
    <source>
        <dbReference type="EMBL" id="KIH84641.1"/>
    </source>
</evidence>
<dbReference type="Proteomes" id="UP000031535">
    <property type="component" value="Unassembled WGS sequence"/>
</dbReference>
<evidence type="ECO:0000313" key="2">
    <source>
        <dbReference type="Proteomes" id="UP000031535"/>
    </source>
</evidence>
<dbReference type="AlphaFoldDB" id="A0A0C2I647"/>
<gene>
    <name evidence="1" type="ORF">UCMB321_1601</name>
</gene>
<sequence>MVSQASRLSLEANTQATQPLPCQLHAVTLARPTLPRKPS</sequence>
<reference evidence="1 2" key="1">
    <citation type="submission" date="2015-01" db="EMBL/GenBank/DDBJ databases">
        <title>Complete genome of Pseudomonas batumici UCM B-321 producer of the batumin antibiotic with strong antistaphilococcal and potential anticancer activity.</title>
        <authorList>
            <person name="Klochko V.V."/>
            <person name="Zelena L.B."/>
            <person name="Elena K.A."/>
            <person name="Reva O.N."/>
        </authorList>
    </citation>
    <scope>NUCLEOTIDE SEQUENCE [LARGE SCALE GENOMIC DNA]</scope>
    <source>
        <strain evidence="1 2">UCM B-321</strain>
    </source>
</reference>
<protein>
    <submittedName>
        <fullName evidence="1">Uncharacterized protein</fullName>
    </submittedName>
</protein>
<accession>A0A0C2I647</accession>
<dbReference type="EMBL" id="JXDG01000016">
    <property type="protein sequence ID" value="KIH84641.1"/>
    <property type="molecule type" value="Genomic_DNA"/>
</dbReference>
<keyword evidence="2" id="KW-1185">Reference proteome</keyword>
<dbReference type="PATRIC" id="fig|226910.6.peg.1592"/>
<name>A0A0C2I647_9PSED</name>
<organism evidence="1 2">
    <name type="scientific">Pseudomonas batumici</name>
    <dbReference type="NCBI Taxonomy" id="226910"/>
    <lineage>
        <taxon>Bacteria</taxon>
        <taxon>Pseudomonadati</taxon>
        <taxon>Pseudomonadota</taxon>
        <taxon>Gammaproteobacteria</taxon>
        <taxon>Pseudomonadales</taxon>
        <taxon>Pseudomonadaceae</taxon>
        <taxon>Pseudomonas</taxon>
    </lineage>
</organism>
<comment type="caution">
    <text evidence="1">The sequence shown here is derived from an EMBL/GenBank/DDBJ whole genome shotgun (WGS) entry which is preliminary data.</text>
</comment>
<proteinExistence type="predicted"/>